<keyword evidence="2 8" id="KW-0813">Transport</keyword>
<organism evidence="10 11">
    <name type="scientific">Cereibacter changlensis JA139</name>
    <dbReference type="NCBI Taxonomy" id="1188249"/>
    <lineage>
        <taxon>Bacteria</taxon>
        <taxon>Pseudomonadati</taxon>
        <taxon>Pseudomonadota</taxon>
        <taxon>Alphaproteobacteria</taxon>
        <taxon>Rhodobacterales</taxon>
        <taxon>Paracoccaceae</taxon>
        <taxon>Cereibacter</taxon>
    </lineage>
</organism>
<evidence type="ECO:0000313" key="11">
    <source>
        <dbReference type="Proteomes" id="UP000241010"/>
    </source>
</evidence>
<feature type="transmembrane region" description="Helical" evidence="8">
    <location>
        <begin position="484"/>
        <end position="508"/>
    </location>
</feature>
<dbReference type="PANTHER" id="PTHR43357">
    <property type="entry name" value="INNER MEMBRANE ABC TRANSPORTER PERMEASE PROTEIN YDCV"/>
    <property type="match status" value="1"/>
</dbReference>
<feature type="transmembrane region" description="Helical" evidence="8">
    <location>
        <begin position="160"/>
        <end position="180"/>
    </location>
</feature>
<feature type="transmembrane region" description="Helical" evidence="8">
    <location>
        <begin position="540"/>
        <end position="559"/>
    </location>
</feature>
<comment type="caution">
    <text evidence="10">The sequence shown here is derived from an EMBL/GenBank/DDBJ whole genome shotgun (WGS) entry which is preliminary data.</text>
</comment>
<accession>A0A2T4JXU1</accession>
<evidence type="ECO:0000256" key="2">
    <source>
        <dbReference type="ARBA" id="ARBA00022448"/>
    </source>
</evidence>
<feature type="transmembrane region" description="Helical" evidence="8">
    <location>
        <begin position="108"/>
        <end position="129"/>
    </location>
</feature>
<gene>
    <name evidence="10" type="ORF">C5F48_05670</name>
</gene>
<feature type="transmembrane region" description="Helical" evidence="8">
    <location>
        <begin position="23"/>
        <end position="41"/>
    </location>
</feature>
<keyword evidence="5 8" id="KW-0812">Transmembrane</keyword>
<dbReference type="CDD" id="cd06261">
    <property type="entry name" value="TM_PBP2"/>
    <property type="match status" value="2"/>
</dbReference>
<dbReference type="GO" id="GO:0055085">
    <property type="term" value="P:transmembrane transport"/>
    <property type="evidence" value="ECO:0007669"/>
    <property type="project" value="InterPro"/>
</dbReference>
<evidence type="ECO:0000256" key="6">
    <source>
        <dbReference type="ARBA" id="ARBA00022989"/>
    </source>
</evidence>
<sequence>MADRGPLTLAAGRSIRLKGGEPMLVALILLYVLVTGLWPLARLLAEAFGPDDSGRVMGLIRDGLESRAARRALGNTLLASGGSVLVSLVLGTFLALALGLLRLPGRVAMTFLAISPLLIPSQIMALAWIELTGASSPILAPLGLAPAPGSTNPLYSGGGIVWLMGIEHMPLVFLAVRAGLAGIPADLVEAARVGGAGTLRITTWIILPLCLPQMLAGAMLAFSAAVGNFGIPALLGIPGRFPMLTTLIYQRLNGFGPTVLGQVAVLALALILLAGAALLLRATVIARLGFPVARGRRFTAFSAGRAEPALALGLWLLLGVLMILPIAALLATALVPALGMRLTLSTLTLGNFAEVAADPVIRRAFVNSLLLSLATALISALVAVPFAWLVAVRRNPVLRRLNALSDAPFVVPGTVLALAVILVFLPPLPLIGVSLYGTAAILLVAYLARFLPLVLRPVEALAQSLEPALDEAGRIAGAGSPRRVLRLFAPLAAPAIMAGAVLIVMTAFNELTLSSLLWSAGTETVGVMIFALQQQGNSTAAAAVSTLSLLVILTLAALVDRAARHRAPETLPWRG</sequence>
<evidence type="ECO:0000256" key="3">
    <source>
        <dbReference type="ARBA" id="ARBA00022475"/>
    </source>
</evidence>
<feature type="transmembrane region" description="Helical" evidence="8">
    <location>
        <begin position="430"/>
        <end position="448"/>
    </location>
</feature>
<dbReference type="InterPro" id="IPR035906">
    <property type="entry name" value="MetI-like_sf"/>
</dbReference>
<feature type="domain" description="ABC transmembrane type-1" evidence="9">
    <location>
        <begin position="73"/>
        <end position="281"/>
    </location>
</feature>
<dbReference type="Pfam" id="PF00528">
    <property type="entry name" value="BPD_transp_1"/>
    <property type="match status" value="2"/>
</dbReference>
<evidence type="ECO:0000256" key="7">
    <source>
        <dbReference type="ARBA" id="ARBA00023136"/>
    </source>
</evidence>
<dbReference type="PROSITE" id="PS50928">
    <property type="entry name" value="ABC_TM1"/>
    <property type="match status" value="2"/>
</dbReference>
<comment type="similarity">
    <text evidence="8">Belongs to the binding-protein-dependent transport system permease family.</text>
</comment>
<feature type="transmembrane region" description="Helical" evidence="8">
    <location>
        <begin position="263"/>
        <end position="288"/>
    </location>
</feature>
<dbReference type="SUPFAM" id="SSF161098">
    <property type="entry name" value="MetI-like"/>
    <property type="match status" value="2"/>
</dbReference>
<dbReference type="EMBL" id="PZKG01000016">
    <property type="protein sequence ID" value="PTE22724.1"/>
    <property type="molecule type" value="Genomic_DNA"/>
</dbReference>
<comment type="subcellular location">
    <subcellularLocation>
        <location evidence="1">Cell inner membrane</location>
        <topology evidence="1">Multi-pass membrane protein</topology>
    </subcellularLocation>
    <subcellularLocation>
        <location evidence="8">Cell membrane</location>
        <topology evidence="8">Multi-pass membrane protein</topology>
    </subcellularLocation>
</comment>
<evidence type="ECO:0000256" key="4">
    <source>
        <dbReference type="ARBA" id="ARBA00022519"/>
    </source>
</evidence>
<feature type="transmembrane region" description="Helical" evidence="8">
    <location>
        <begin position="369"/>
        <end position="391"/>
    </location>
</feature>
<dbReference type="Proteomes" id="UP000241010">
    <property type="component" value="Unassembled WGS sequence"/>
</dbReference>
<evidence type="ECO:0000313" key="10">
    <source>
        <dbReference type="EMBL" id="PTE22724.1"/>
    </source>
</evidence>
<dbReference type="PANTHER" id="PTHR43357:SF3">
    <property type="entry name" value="FE(3+)-TRANSPORT SYSTEM PERMEASE PROTEIN FBPB 2"/>
    <property type="match status" value="1"/>
</dbReference>
<reference evidence="10 11" key="1">
    <citation type="submission" date="2018-03" db="EMBL/GenBank/DDBJ databases">
        <title>Cereibacter changlensis.</title>
        <authorList>
            <person name="Meyer T.E."/>
            <person name="Miller S."/>
            <person name="Lodha T."/>
            <person name="Gandham S."/>
            <person name="Chintalapati S."/>
            <person name="Chintalapati V.R."/>
        </authorList>
    </citation>
    <scope>NUCLEOTIDE SEQUENCE [LARGE SCALE GENOMIC DNA]</scope>
    <source>
        <strain evidence="10 11">JA139</strain>
    </source>
</reference>
<evidence type="ECO:0000259" key="9">
    <source>
        <dbReference type="PROSITE" id="PS50928"/>
    </source>
</evidence>
<feature type="transmembrane region" description="Helical" evidence="8">
    <location>
        <begin position="403"/>
        <end position="424"/>
    </location>
</feature>
<proteinExistence type="inferred from homology"/>
<keyword evidence="7 8" id="KW-0472">Membrane</keyword>
<dbReference type="AlphaFoldDB" id="A0A2T4JXU1"/>
<dbReference type="Gene3D" id="1.10.3720.10">
    <property type="entry name" value="MetI-like"/>
    <property type="match status" value="2"/>
</dbReference>
<name>A0A2T4JXU1_9RHOB</name>
<evidence type="ECO:0000256" key="5">
    <source>
        <dbReference type="ARBA" id="ARBA00022692"/>
    </source>
</evidence>
<protein>
    <submittedName>
        <fullName evidence="10">Iron ABC transporter permease</fullName>
    </submittedName>
</protein>
<feature type="transmembrane region" description="Helical" evidence="8">
    <location>
        <begin position="309"/>
        <end position="335"/>
    </location>
</feature>
<dbReference type="InterPro" id="IPR000515">
    <property type="entry name" value="MetI-like"/>
</dbReference>
<keyword evidence="3" id="KW-1003">Cell membrane</keyword>
<evidence type="ECO:0000256" key="8">
    <source>
        <dbReference type="RuleBase" id="RU363032"/>
    </source>
</evidence>
<feature type="transmembrane region" description="Helical" evidence="8">
    <location>
        <begin position="77"/>
        <end position="101"/>
    </location>
</feature>
<dbReference type="GO" id="GO:0005886">
    <property type="term" value="C:plasma membrane"/>
    <property type="evidence" value="ECO:0007669"/>
    <property type="project" value="UniProtKB-SubCell"/>
</dbReference>
<keyword evidence="4" id="KW-0997">Cell inner membrane</keyword>
<evidence type="ECO:0000256" key="1">
    <source>
        <dbReference type="ARBA" id="ARBA00004429"/>
    </source>
</evidence>
<keyword evidence="6 8" id="KW-1133">Transmembrane helix</keyword>
<keyword evidence="11" id="KW-1185">Reference proteome</keyword>
<feature type="domain" description="ABC transmembrane type-1" evidence="9">
    <location>
        <begin position="365"/>
        <end position="559"/>
    </location>
</feature>